<keyword evidence="3" id="KW-1185">Reference proteome</keyword>
<comment type="caution">
    <text evidence="2">The sequence shown here is derived from an EMBL/GenBank/DDBJ whole genome shotgun (WGS) entry which is preliminary data.</text>
</comment>
<dbReference type="AlphaFoldDB" id="A0A2G5VFX8"/>
<proteinExistence type="predicted"/>
<accession>A0A2G5VFX8</accession>
<gene>
    <name evidence="2" type="primary">Cnig_chr_I.g1481</name>
    <name evidence="2" type="ORF">B9Z55_001481</name>
</gene>
<name>A0A2G5VFX8_9PELO</name>
<dbReference type="EMBL" id="PDUG01000001">
    <property type="protein sequence ID" value="PIC50663.1"/>
    <property type="molecule type" value="Genomic_DNA"/>
</dbReference>
<evidence type="ECO:0000256" key="1">
    <source>
        <dbReference type="SAM" id="MobiDB-lite"/>
    </source>
</evidence>
<evidence type="ECO:0000313" key="2">
    <source>
        <dbReference type="EMBL" id="PIC50663.1"/>
    </source>
</evidence>
<feature type="region of interest" description="Disordered" evidence="1">
    <location>
        <begin position="1"/>
        <end position="44"/>
    </location>
</feature>
<feature type="compositionally biased region" description="Polar residues" evidence="1">
    <location>
        <begin position="11"/>
        <end position="25"/>
    </location>
</feature>
<dbReference type="Proteomes" id="UP000230233">
    <property type="component" value="Chromosome I"/>
</dbReference>
<evidence type="ECO:0000313" key="3">
    <source>
        <dbReference type="Proteomes" id="UP000230233"/>
    </source>
</evidence>
<organism evidence="2 3">
    <name type="scientific">Caenorhabditis nigoni</name>
    <dbReference type="NCBI Taxonomy" id="1611254"/>
    <lineage>
        <taxon>Eukaryota</taxon>
        <taxon>Metazoa</taxon>
        <taxon>Ecdysozoa</taxon>
        <taxon>Nematoda</taxon>
        <taxon>Chromadorea</taxon>
        <taxon>Rhabditida</taxon>
        <taxon>Rhabditina</taxon>
        <taxon>Rhabditomorpha</taxon>
        <taxon>Rhabditoidea</taxon>
        <taxon>Rhabditidae</taxon>
        <taxon>Peloderinae</taxon>
        <taxon>Caenorhabditis</taxon>
    </lineage>
</organism>
<feature type="compositionally biased region" description="Polar residues" evidence="1">
    <location>
        <begin position="99"/>
        <end position="109"/>
    </location>
</feature>
<protein>
    <submittedName>
        <fullName evidence="2">Uncharacterized protein</fullName>
    </submittedName>
</protein>
<sequence length="302" mass="34385">MKPEDAVVEPHSQSPRTTTETSKAQLQMDGYAKRTTTRSDHAHVQRQKELLIVGQVQSTGKRESVTAREQDRSLILSAELELMRNNHWRTSNVLPQKCQSTEDVQTNKSFDVRRSPEVRPNQTHNYRSRSLEDVSSQGVSQRQKDATCHYNDVFNNSRTGTLHNPCHKRSHVQRTHSCVGDSSCTIQEVHLDGVTEGVRVRKESSVHKANEHEVDEEGHPLKLANTDVIQERQPFKTAQERKVLTGMFTGARAINESPDKERVRVIRPEATNMERHVTVDDKPFDTFPYGLLKGLSHLRGLK</sequence>
<reference evidence="3" key="1">
    <citation type="submission" date="2017-10" db="EMBL/GenBank/DDBJ databases">
        <title>Rapid genome shrinkage in a self-fertile nematode reveals novel sperm competition proteins.</title>
        <authorList>
            <person name="Yin D."/>
            <person name="Schwarz E.M."/>
            <person name="Thomas C.G."/>
            <person name="Felde R.L."/>
            <person name="Korf I.F."/>
            <person name="Cutter A.D."/>
            <person name="Schartner C.M."/>
            <person name="Ralston E.J."/>
            <person name="Meyer B.J."/>
            <person name="Haag E.S."/>
        </authorList>
    </citation>
    <scope>NUCLEOTIDE SEQUENCE [LARGE SCALE GENOMIC DNA]</scope>
    <source>
        <strain evidence="3">JU1422</strain>
    </source>
</reference>
<feature type="region of interest" description="Disordered" evidence="1">
    <location>
        <begin position="99"/>
        <end position="137"/>
    </location>
</feature>